<dbReference type="InterPro" id="IPR028932">
    <property type="entry name" value="TerB-C"/>
</dbReference>
<accession>A0ABX0KBQ5</accession>
<evidence type="ECO:0000313" key="4">
    <source>
        <dbReference type="EMBL" id="NHO31397.1"/>
    </source>
</evidence>
<dbReference type="InterPro" id="IPR025266">
    <property type="entry name" value="TerB_N"/>
</dbReference>
<feature type="region of interest" description="Disordered" evidence="1">
    <location>
        <begin position="580"/>
        <end position="614"/>
    </location>
</feature>
<dbReference type="EMBL" id="WOSW01000002">
    <property type="protein sequence ID" value="NHO31397.1"/>
    <property type="molecule type" value="Genomic_DNA"/>
</dbReference>
<name>A0ABX0KBQ5_9PROT</name>
<evidence type="ECO:0000313" key="5">
    <source>
        <dbReference type="Proteomes" id="UP000615326"/>
    </source>
</evidence>
<feature type="region of interest" description="Disordered" evidence="1">
    <location>
        <begin position="1"/>
        <end position="42"/>
    </location>
</feature>
<keyword evidence="5" id="KW-1185">Reference proteome</keyword>
<evidence type="ECO:0000259" key="2">
    <source>
        <dbReference type="Pfam" id="PF13208"/>
    </source>
</evidence>
<organism evidence="4 5">
    <name type="scientific">Acetobacter fallax</name>
    <dbReference type="NCBI Taxonomy" id="1737473"/>
    <lineage>
        <taxon>Bacteria</taxon>
        <taxon>Pseudomonadati</taxon>
        <taxon>Pseudomonadota</taxon>
        <taxon>Alphaproteobacteria</taxon>
        <taxon>Acetobacterales</taxon>
        <taxon>Acetobacteraceae</taxon>
        <taxon>Acetobacter</taxon>
    </lineage>
</organism>
<feature type="domain" description="TerB N-terminal" evidence="2">
    <location>
        <begin position="48"/>
        <end position="246"/>
    </location>
</feature>
<reference evidence="4 5" key="1">
    <citation type="journal article" date="2020" name="Int. J. Syst. Evol. Microbiol.">
        <title>Novel acetic acid bacteria from cider fermentations: Acetobacter conturbans sp. nov. and Acetobacter fallax sp. nov.</title>
        <authorList>
            <person name="Sombolestani A.S."/>
            <person name="Cleenwerck I."/>
            <person name="Cnockaert M."/>
            <person name="Borremans W."/>
            <person name="Wieme A.D."/>
            <person name="De Vuyst L."/>
            <person name="Vandamme P."/>
        </authorList>
    </citation>
    <scope>NUCLEOTIDE SEQUENCE [LARGE SCALE GENOMIC DNA]</scope>
    <source>
        <strain evidence="4 5">LMG 1637</strain>
    </source>
</reference>
<sequence length="743" mass="81301">MTPPDAPAPGTEQSRKLRLIPASHHAPGLPQPRSPGPPPEEDARWIQPGQSITIHGLTIRDGMVYVGDFLAILPGTDWMARTPDASLIRPSLKVAQKRPNPIPGMGYWSSYSTITPDQRLMYLHWLASGKCNTDFAAGYAFLYFYGLERRLVLDAPAPEEEALLLAEVARLKALYRTDISFQNAATALLDFTQMRDALISPERLENWRPDLLTLSQDMPAALRVKLGLHVLQGIPLDFELAIAATLFLSPAQGGIRQTIATTRGRPEFIALMRERFNREYPEGFRLRDRKSGHRPLTYNPASHNAPLRFEIDGLDHLPDPATLNWTRLTELCDKARDDLTPFARSVGTDRERADTLAAMLILPPDFPESDAVRDFTAWLNGQPGTMPEIPVSDLIFRCLGVRPDTPTLKQIRDVSATLAHMGYGMEPDPGFGGRKPDKNIILFRQDTTGSTDASPEKTETFEIASIILAALGPATRDPQQAAALTSSLTASLALRPDEARRLTARQRTLSPRAQTLTRIRAATDALPSSQHNTLITAALAAVTTLPGDIDPAMVAALEHLYDALALERRDLYTALHHGAAADAPRASDPVTVEQTEAAASGHPIPPASPTSGPASSDILIDMTKVHTLIKETREVDTLLARIYEDEPAEPVTEPLPASQGQNPLRFTGLNPACSRLLETLATQEEWTRDAFETCALTLGLMPDGALEAINEWAYDTFDEELIEDGEPLILNMTLLTDAAGDAS</sequence>
<dbReference type="Pfam" id="PF15615">
    <property type="entry name" value="TerB_C"/>
    <property type="match status" value="1"/>
</dbReference>
<dbReference type="Pfam" id="PF13208">
    <property type="entry name" value="TerB_N"/>
    <property type="match status" value="1"/>
</dbReference>
<feature type="compositionally biased region" description="Pro residues" evidence="1">
    <location>
        <begin position="29"/>
        <end position="38"/>
    </location>
</feature>
<comment type="caution">
    <text evidence="4">The sequence shown here is derived from an EMBL/GenBank/DDBJ whole genome shotgun (WGS) entry which is preliminary data.</text>
</comment>
<evidence type="ECO:0008006" key="6">
    <source>
        <dbReference type="Google" id="ProtNLM"/>
    </source>
</evidence>
<protein>
    <recommendedName>
        <fullName evidence="6">Tellurite resistance protein TerB</fullName>
    </recommendedName>
</protein>
<proteinExistence type="predicted"/>
<feature type="domain" description="TerB-C" evidence="3">
    <location>
        <begin position="611"/>
        <end position="734"/>
    </location>
</feature>
<evidence type="ECO:0000259" key="3">
    <source>
        <dbReference type="Pfam" id="PF15615"/>
    </source>
</evidence>
<dbReference type="Proteomes" id="UP000615326">
    <property type="component" value="Unassembled WGS sequence"/>
</dbReference>
<evidence type="ECO:0000256" key="1">
    <source>
        <dbReference type="SAM" id="MobiDB-lite"/>
    </source>
</evidence>
<gene>
    <name evidence="4" type="ORF">GOB84_02275</name>
</gene>